<proteinExistence type="inferred from homology"/>
<evidence type="ECO:0000256" key="3">
    <source>
        <dbReference type="ARBA" id="ARBA00022694"/>
    </source>
</evidence>
<dbReference type="Gene3D" id="1.20.59.20">
    <property type="match status" value="1"/>
</dbReference>
<name>A0A7R7HUA5_9ACTN</name>
<dbReference type="Proteomes" id="UP000611640">
    <property type="component" value="Chromosome"/>
</dbReference>
<keyword evidence="11" id="KW-1185">Reference proteome</keyword>
<dbReference type="CDD" id="cd01992">
    <property type="entry name" value="TilS_N"/>
    <property type="match status" value="1"/>
</dbReference>
<gene>
    <name evidence="7 10" type="primary">tilS</name>
    <name evidence="10" type="ORF">Athai_01200</name>
</gene>
<evidence type="ECO:0000313" key="11">
    <source>
        <dbReference type="Proteomes" id="UP000611640"/>
    </source>
</evidence>
<comment type="domain">
    <text evidence="7">The N-terminal region contains the highly conserved SGGXDS motif, predicted to be a P-loop motif involved in ATP binding.</text>
</comment>
<dbReference type="InterPro" id="IPR015262">
    <property type="entry name" value="tRNA_Ile_lys_synt_subst-bd"/>
</dbReference>
<evidence type="ECO:0000259" key="9">
    <source>
        <dbReference type="Pfam" id="PF09179"/>
    </source>
</evidence>
<evidence type="ECO:0000256" key="6">
    <source>
        <dbReference type="ARBA" id="ARBA00048539"/>
    </source>
</evidence>
<feature type="binding site" evidence="7">
    <location>
        <begin position="33"/>
        <end position="38"/>
    </location>
    <ligand>
        <name>ATP</name>
        <dbReference type="ChEBI" id="CHEBI:30616"/>
    </ligand>
</feature>
<dbReference type="GO" id="GO:0005524">
    <property type="term" value="F:ATP binding"/>
    <property type="evidence" value="ECO:0007669"/>
    <property type="project" value="UniProtKB-UniRule"/>
</dbReference>
<evidence type="ECO:0000256" key="1">
    <source>
        <dbReference type="ARBA" id="ARBA00022490"/>
    </source>
</evidence>
<comment type="function">
    <text evidence="7">Ligates lysine onto the cytidine present at position 34 of the AUA codon-specific tRNA(Ile) that contains the anticodon CAU, in an ATP-dependent manner. Cytidine is converted to lysidine, thus changing the amino acid specificity of the tRNA from methionine to isoleucine.</text>
</comment>
<dbReference type="NCBIfam" id="TIGR02432">
    <property type="entry name" value="lysidine_TilS_N"/>
    <property type="match status" value="1"/>
</dbReference>
<dbReference type="PANTHER" id="PTHR43033:SF1">
    <property type="entry name" value="TRNA(ILE)-LYSIDINE SYNTHASE-RELATED"/>
    <property type="match status" value="1"/>
</dbReference>
<dbReference type="PANTHER" id="PTHR43033">
    <property type="entry name" value="TRNA(ILE)-LYSIDINE SYNTHASE-RELATED"/>
    <property type="match status" value="1"/>
</dbReference>
<dbReference type="EC" id="6.3.4.19" evidence="7"/>
<comment type="similarity">
    <text evidence="7">Belongs to the tRNA(Ile)-lysidine synthase family.</text>
</comment>
<feature type="domain" description="tRNA(Ile)-lysidine/2-thiocytidine synthase N-terminal" evidence="8">
    <location>
        <begin position="28"/>
        <end position="201"/>
    </location>
</feature>
<dbReference type="InterPro" id="IPR014729">
    <property type="entry name" value="Rossmann-like_a/b/a_fold"/>
</dbReference>
<dbReference type="InterPro" id="IPR012094">
    <property type="entry name" value="tRNA_Ile_lys_synt"/>
</dbReference>
<comment type="subcellular location">
    <subcellularLocation>
        <location evidence="7">Cytoplasm</location>
    </subcellularLocation>
</comment>
<dbReference type="AlphaFoldDB" id="A0A7R7HUA5"/>
<dbReference type="Gene3D" id="3.40.50.620">
    <property type="entry name" value="HUPs"/>
    <property type="match status" value="1"/>
</dbReference>
<dbReference type="Pfam" id="PF09179">
    <property type="entry name" value="TilS"/>
    <property type="match status" value="1"/>
</dbReference>
<dbReference type="Pfam" id="PF01171">
    <property type="entry name" value="ATP_bind_3"/>
    <property type="match status" value="1"/>
</dbReference>
<dbReference type="SUPFAM" id="SSF82829">
    <property type="entry name" value="MesJ substrate recognition domain-like"/>
    <property type="match status" value="1"/>
</dbReference>
<keyword evidence="5 7" id="KW-0067">ATP-binding</keyword>
<dbReference type="SUPFAM" id="SSF52402">
    <property type="entry name" value="Adenine nucleotide alpha hydrolases-like"/>
    <property type="match status" value="1"/>
</dbReference>
<keyword evidence="4 7" id="KW-0547">Nucleotide-binding</keyword>
<feature type="domain" description="tRNA(Ile)-lysidine synthase substrate-binding" evidence="9">
    <location>
        <begin position="250"/>
        <end position="316"/>
    </location>
</feature>
<evidence type="ECO:0000256" key="5">
    <source>
        <dbReference type="ARBA" id="ARBA00022840"/>
    </source>
</evidence>
<accession>A0A7R7HUA5</accession>
<organism evidence="10 11">
    <name type="scientific">Actinocatenispora thailandica</name>
    <dbReference type="NCBI Taxonomy" id="227318"/>
    <lineage>
        <taxon>Bacteria</taxon>
        <taxon>Bacillati</taxon>
        <taxon>Actinomycetota</taxon>
        <taxon>Actinomycetes</taxon>
        <taxon>Micromonosporales</taxon>
        <taxon>Micromonosporaceae</taxon>
        <taxon>Actinocatenispora</taxon>
    </lineage>
</organism>
<keyword evidence="2 7" id="KW-0436">Ligase</keyword>
<dbReference type="EMBL" id="AP023355">
    <property type="protein sequence ID" value="BCJ32617.1"/>
    <property type="molecule type" value="Genomic_DNA"/>
</dbReference>
<evidence type="ECO:0000256" key="4">
    <source>
        <dbReference type="ARBA" id="ARBA00022741"/>
    </source>
</evidence>
<protein>
    <recommendedName>
        <fullName evidence="7">tRNA(Ile)-lysidine synthase</fullName>
        <ecNumber evidence="7">6.3.4.19</ecNumber>
    </recommendedName>
    <alternativeName>
        <fullName evidence="7">tRNA(Ile)-2-lysyl-cytidine synthase</fullName>
    </alternativeName>
    <alternativeName>
        <fullName evidence="7">tRNA(Ile)-lysidine synthetase</fullName>
    </alternativeName>
</protein>
<evidence type="ECO:0000313" key="10">
    <source>
        <dbReference type="EMBL" id="BCJ32617.1"/>
    </source>
</evidence>
<dbReference type="GO" id="GO:0032267">
    <property type="term" value="F:tRNA(Ile)-lysidine synthase activity"/>
    <property type="evidence" value="ECO:0007669"/>
    <property type="project" value="UniProtKB-EC"/>
</dbReference>
<keyword evidence="3 7" id="KW-0819">tRNA processing</keyword>
<dbReference type="InterPro" id="IPR012795">
    <property type="entry name" value="tRNA_Ile_lys_synt_N"/>
</dbReference>
<dbReference type="InterPro" id="IPR011063">
    <property type="entry name" value="TilS/TtcA_N"/>
</dbReference>
<dbReference type="GO" id="GO:0006400">
    <property type="term" value="P:tRNA modification"/>
    <property type="evidence" value="ECO:0007669"/>
    <property type="project" value="UniProtKB-UniRule"/>
</dbReference>
<keyword evidence="1 7" id="KW-0963">Cytoplasm</keyword>
<dbReference type="RefSeq" id="WP_203959640.1">
    <property type="nucleotide sequence ID" value="NZ_AP023355.1"/>
</dbReference>
<dbReference type="GO" id="GO:0005737">
    <property type="term" value="C:cytoplasm"/>
    <property type="evidence" value="ECO:0007669"/>
    <property type="project" value="UniProtKB-SubCell"/>
</dbReference>
<reference evidence="10 11" key="1">
    <citation type="submission" date="2020-08" db="EMBL/GenBank/DDBJ databases">
        <title>Whole genome shotgun sequence of Actinocatenispora thailandica NBRC 105041.</title>
        <authorList>
            <person name="Komaki H."/>
            <person name="Tamura T."/>
        </authorList>
    </citation>
    <scope>NUCLEOTIDE SEQUENCE [LARGE SCALE GENOMIC DNA]</scope>
    <source>
        <strain evidence="10 11">NBRC 105041</strain>
    </source>
</reference>
<evidence type="ECO:0000256" key="7">
    <source>
        <dbReference type="HAMAP-Rule" id="MF_01161"/>
    </source>
</evidence>
<evidence type="ECO:0000259" key="8">
    <source>
        <dbReference type="Pfam" id="PF01171"/>
    </source>
</evidence>
<dbReference type="HAMAP" id="MF_01161">
    <property type="entry name" value="tRNA_Ile_lys_synt"/>
    <property type="match status" value="1"/>
</dbReference>
<evidence type="ECO:0000256" key="2">
    <source>
        <dbReference type="ARBA" id="ARBA00022598"/>
    </source>
</evidence>
<comment type="catalytic activity">
    <reaction evidence="6 7">
        <text>cytidine(34) in tRNA(Ile2) + L-lysine + ATP = lysidine(34) in tRNA(Ile2) + AMP + diphosphate + H(+)</text>
        <dbReference type="Rhea" id="RHEA:43744"/>
        <dbReference type="Rhea" id="RHEA-COMP:10625"/>
        <dbReference type="Rhea" id="RHEA-COMP:10670"/>
        <dbReference type="ChEBI" id="CHEBI:15378"/>
        <dbReference type="ChEBI" id="CHEBI:30616"/>
        <dbReference type="ChEBI" id="CHEBI:32551"/>
        <dbReference type="ChEBI" id="CHEBI:33019"/>
        <dbReference type="ChEBI" id="CHEBI:82748"/>
        <dbReference type="ChEBI" id="CHEBI:83665"/>
        <dbReference type="ChEBI" id="CHEBI:456215"/>
        <dbReference type="EC" id="6.3.4.19"/>
    </reaction>
</comment>
<dbReference type="KEGG" id="atl:Athai_01200"/>
<sequence>MARLPPAVAAVRVAVRRSLADLPGGGTVLVACSGGPDSLALAAAAGFVAPRAGLRAGLVTVDHGLQPGSAARAAELAGWATAAGLAPVEVATVTVGAAGGPEAAARAARYAALDEVADRYDATVLLGHTRDDQAETVLLALARGAGPRGVAGMPAVRGRYRRPLLGLPRATTIAACDQLGLAPWQDPHNTDPAYARSRLRSALGELESLLGKGFRSNLARTAELVAADSELLDEQAGALLSTVDKDDGLVVAELAAAPRALRTRALHAYARRLGAPGTDLTAGHVAALDALLTDWHGQGPVYLPGAITVRRGDGRLTPPLPRV</sequence>
<dbReference type="PROSITE" id="PS51257">
    <property type="entry name" value="PROKAR_LIPOPROTEIN"/>
    <property type="match status" value="1"/>
</dbReference>